<evidence type="ECO:0000256" key="2">
    <source>
        <dbReference type="ARBA" id="ARBA00022989"/>
    </source>
</evidence>
<accession>A0A347UEK9</accession>
<keyword evidence="3 4" id="KW-0472">Membrane</keyword>
<feature type="domain" description="Major facilitator superfamily (MFS) profile" evidence="5">
    <location>
        <begin position="177"/>
        <end position="411"/>
    </location>
</feature>
<reference evidence="6 7" key="1">
    <citation type="submission" date="2018-09" db="EMBL/GenBank/DDBJ databases">
        <title>Profundibacter amoris BAR1 gen. nov., sp. nov., a new member of the Roseobacter clade isolated at Lokis Castle Vent Field on the Arctic Mid-Oceanic Ridge.</title>
        <authorList>
            <person name="Le Moine Bauer S."/>
            <person name="Sjoeberg A.G."/>
            <person name="L'Haridon S."/>
            <person name="Stokke R."/>
            <person name="Roalkvam I."/>
            <person name="Steen I.H."/>
            <person name="Dahle H."/>
        </authorList>
    </citation>
    <scope>NUCLEOTIDE SEQUENCE [LARGE SCALE GENOMIC DNA]</scope>
    <source>
        <strain evidence="6 7">BAR1</strain>
    </source>
</reference>
<dbReference type="KEGG" id="pamo:BAR1_04670"/>
<dbReference type="PANTHER" id="PTHR23526:SF1">
    <property type="entry name" value="MAJOR FACILITATOR SUPERFAMILY MFS_1"/>
    <property type="match status" value="1"/>
</dbReference>
<dbReference type="Proteomes" id="UP000261704">
    <property type="component" value="Chromosome"/>
</dbReference>
<dbReference type="InterPro" id="IPR020846">
    <property type="entry name" value="MFS_dom"/>
</dbReference>
<dbReference type="Pfam" id="PF07690">
    <property type="entry name" value="MFS_1"/>
    <property type="match status" value="1"/>
</dbReference>
<feature type="transmembrane region" description="Helical" evidence="4">
    <location>
        <begin position="233"/>
        <end position="252"/>
    </location>
</feature>
<feature type="transmembrane region" description="Helical" evidence="4">
    <location>
        <begin position="361"/>
        <end position="379"/>
    </location>
</feature>
<feature type="transmembrane region" description="Helical" evidence="4">
    <location>
        <begin position="264"/>
        <end position="285"/>
    </location>
</feature>
<dbReference type="Gene3D" id="1.20.1250.20">
    <property type="entry name" value="MFS general substrate transporter like domains"/>
    <property type="match status" value="1"/>
</dbReference>
<evidence type="ECO:0000313" key="6">
    <source>
        <dbReference type="EMBL" id="AXX97287.1"/>
    </source>
</evidence>
<feature type="transmembrane region" description="Helical" evidence="4">
    <location>
        <begin position="324"/>
        <end position="349"/>
    </location>
</feature>
<sequence>MSNNDKSRFKKVAIAGITFQAGSAAVDSSTIMAALVYQLTGSSIIVGAITAILRFGWLFPQLIIGFLAQRSGSSMQYYVIGAFGRAACMALMAATLWIGAGWPRGWLAAAVMVIWVAYAFISGIVAVPYNDIVARSVPSKLRSRLLATRFFGGGVLALVVVGIADRLVGELAFPLSYAAIIAIASVLMFLSSTVFTAMGEPQAVGNAATKPGFFQYLKDGVQVFKTDNRFATFVYAQWCGGAVLMAMPFYVVQASQSGVSLEHVALLLGAQTTGALLSNPLWGWWGDHLGKVSLLKAIALGRVGPPLLVLLAALALSLPQAALFWFFMGVFFLMGALANGLTIAVIGFLMEISPDDKRPAYSGYFNAITAPAFLLPLLAGIIASMFGVTVVFAISLLAAGAQFVLLRKIRT</sequence>
<dbReference type="GO" id="GO:0022857">
    <property type="term" value="F:transmembrane transporter activity"/>
    <property type="evidence" value="ECO:0007669"/>
    <property type="project" value="InterPro"/>
</dbReference>
<dbReference type="PROSITE" id="PS50850">
    <property type="entry name" value="MFS"/>
    <property type="match status" value="1"/>
</dbReference>
<evidence type="ECO:0000256" key="4">
    <source>
        <dbReference type="SAM" id="Phobius"/>
    </source>
</evidence>
<dbReference type="AlphaFoldDB" id="A0A347UEK9"/>
<feature type="transmembrane region" description="Helical" evidence="4">
    <location>
        <begin position="34"/>
        <end position="57"/>
    </location>
</feature>
<feature type="transmembrane region" description="Helical" evidence="4">
    <location>
        <begin position="385"/>
        <end position="406"/>
    </location>
</feature>
<organism evidence="6 7">
    <name type="scientific">Profundibacter amoris</name>
    <dbReference type="NCBI Taxonomy" id="2171755"/>
    <lineage>
        <taxon>Bacteria</taxon>
        <taxon>Pseudomonadati</taxon>
        <taxon>Pseudomonadota</taxon>
        <taxon>Alphaproteobacteria</taxon>
        <taxon>Rhodobacterales</taxon>
        <taxon>Paracoccaceae</taxon>
        <taxon>Profundibacter</taxon>
    </lineage>
</organism>
<evidence type="ECO:0000313" key="7">
    <source>
        <dbReference type="Proteomes" id="UP000261704"/>
    </source>
</evidence>
<name>A0A347UEK9_9RHOB</name>
<gene>
    <name evidence="6" type="ORF">BAR1_04670</name>
</gene>
<evidence type="ECO:0000259" key="5">
    <source>
        <dbReference type="PROSITE" id="PS50850"/>
    </source>
</evidence>
<dbReference type="InterPro" id="IPR052528">
    <property type="entry name" value="Sugar_transport-like"/>
</dbReference>
<proteinExistence type="predicted"/>
<feature type="transmembrane region" description="Helical" evidence="4">
    <location>
        <begin position="297"/>
        <end position="318"/>
    </location>
</feature>
<dbReference type="EMBL" id="CP032125">
    <property type="protein sequence ID" value="AXX97287.1"/>
    <property type="molecule type" value="Genomic_DNA"/>
</dbReference>
<protein>
    <submittedName>
        <fullName evidence="6">MFS transporter</fullName>
    </submittedName>
</protein>
<evidence type="ECO:0000256" key="1">
    <source>
        <dbReference type="ARBA" id="ARBA00022692"/>
    </source>
</evidence>
<evidence type="ECO:0000256" key="3">
    <source>
        <dbReference type="ARBA" id="ARBA00023136"/>
    </source>
</evidence>
<feature type="transmembrane region" description="Helical" evidence="4">
    <location>
        <begin position="175"/>
        <end position="195"/>
    </location>
</feature>
<keyword evidence="2 4" id="KW-1133">Transmembrane helix</keyword>
<dbReference type="OrthoDB" id="2380045at2"/>
<feature type="transmembrane region" description="Helical" evidence="4">
    <location>
        <begin position="106"/>
        <end position="129"/>
    </location>
</feature>
<feature type="transmembrane region" description="Helical" evidence="4">
    <location>
        <begin position="77"/>
        <end position="100"/>
    </location>
</feature>
<dbReference type="SUPFAM" id="SSF103473">
    <property type="entry name" value="MFS general substrate transporter"/>
    <property type="match status" value="1"/>
</dbReference>
<keyword evidence="1 4" id="KW-0812">Transmembrane</keyword>
<dbReference type="PANTHER" id="PTHR23526">
    <property type="entry name" value="INTEGRAL MEMBRANE TRANSPORT PROTEIN-RELATED"/>
    <property type="match status" value="1"/>
</dbReference>
<dbReference type="InterPro" id="IPR036259">
    <property type="entry name" value="MFS_trans_sf"/>
</dbReference>
<dbReference type="RefSeq" id="WP_118941945.1">
    <property type="nucleotide sequence ID" value="NZ_CP032125.1"/>
</dbReference>
<feature type="transmembrane region" description="Helical" evidence="4">
    <location>
        <begin position="150"/>
        <end position="169"/>
    </location>
</feature>
<keyword evidence="7" id="KW-1185">Reference proteome</keyword>
<dbReference type="InterPro" id="IPR011701">
    <property type="entry name" value="MFS"/>
</dbReference>